<accession>A0A1I3VT31</accession>
<dbReference type="PANTHER" id="PTHR11739">
    <property type="entry name" value="CITRATE SYNTHASE"/>
    <property type="match status" value="1"/>
</dbReference>
<dbReference type="OrthoDB" id="9759263at2"/>
<protein>
    <recommendedName>
        <fullName evidence="3">citrate synthase (unknown stereospecificity)</fullName>
        <ecNumber evidence="3">2.3.3.16</ecNumber>
    </recommendedName>
</protein>
<dbReference type="PROSITE" id="PS00480">
    <property type="entry name" value="CITRATE_SYNTHASE"/>
    <property type="match status" value="1"/>
</dbReference>
<dbReference type="EMBL" id="FOSL01000001">
    <property type="protein sequence ID" value="SFJ98395.1"/>
    <property type="molecule type" value="Genomic_DNA"/>
</dbReference>
<evidence type="ECO:0000256" key="2">
    <source>
        <dbReference type="ARBA" id="ARBA00010566"/>
    </source>
</evidence>
<name>A0A1I3VT31_9HYPH</name>
<dbReference type="CDD" id="cd06100">
    <property type="entry name" value="CCL_ACL-C"/>
    <property type="match status" value="1"/>
</dbReference>
<dbReference type="InterPro" id="IPR002020">
    <property type="entry name" value="Citrate_synthase"/>
</dbReference>
<keyword evidence="4 5" id="KW-0808">Transferase</keyword>
<evidence type="ECO:0000256" key="1">
    <source>
        <dbReference type="ARBA" id="ARBA00004751"/>
    </source>
</evidence>
<reference evidence="6 7" key="1">
    <citation type="submission" date="2016-10" db="EMBL/GenBank/DDBJ databases">
        <authorList>
            <person name="Varghese N."/>
            <person name="Submissions S."/>
        </authorList>
    </citation>
    <scope>NUCLEOTIDE SEQUENCE [LARGE SCALE GENOMIC DNA]</scope>
    <source>
        <strain evidence="6 7">DSM 21822</strain>
    </source>
</reference>
<dbReference type="InterPro" id="IPR019810">
    <property type="entry name" value="Citrate_synthase_AS"/>
</dbReference>
<dbReference type="AlphaFoldDB" id="A0A1I3VT31"/>
<comment type="pathway">
    <text evidence="1">Carbohydrate metabolism; tricarboxylic acid cycle; isocitrate from oxaloacetate: step 1/2.</text>
</comment>
<organism evidence="6 7">
    <name type="scientific">Neomesorhizobium albiziae</name>
    <dbReference type="NCBI Taxonomy" id="335020"/>
    <lineage>
        <taxon>Bacteria</taxon>
        <taxon>Pseudomonadati</taxon>
        <taxon>Pseudomonadota</taxon>
        <taxon>Alphaproteobacteria</taxon>
        <taxon>Hyphomicrobiales</taxon>
        <taxon>Phyllobacteriaceae</taxon>
        <taxon>Neomesorhizobium</taxon>
    </lineage>
</organism>
<keyword evidence="7" id="KW-1185">Reference proteome</keyword>
<evidence type="ECO:0000256" key="3">
    <source>
        <dbReference type="ARBA" id="ARBA00012972"/>
    </source>
</evidence>
<dbReference type="GO" id="GO:0005829">
    <property type="term" value="C:cytosol"/>
    <property type="evidence" value="ECO:0007669"/>
    <property type="project" value="TreeGrafter"/>
</dbReference>
<dbReference type="InterPro" id="IPR016142">
    <property type="entry name" value="Citrate_synth-like_lrg_a-sub"/>
</dbReference>
<evidence type="ECO:0000313" key="6">
    <source>
        <dbReference type="EMBL" id="SFJ98395.1"/>
    </source>
</evidence>
<dbReference type="NCBIfam" id="NF004868">
    <property type="entry name" value="PRK06224.1-5"/>
    <property type="match status" value="1"/>
</dbReference>
<evidence type="ECO:0000256" key="4">
    <source>
        <dbReference type="ARBA" id="ARBA00022679"/>
    </source>
</evidence>
<dbReference type="PANTHER" id="PTHR11739:SF4">
    <property type="entry name" value="CITRATE SYNTHASE, PEROXISOMAL"/>
    <property type="match status" value="1"/>
</dbReference>
<dbReference type="InterPro" id="IPR016143">
    <property type="entry name" value="Citrate_synth-like_sm_a-sub"/>
</dbReference>
<dbReference type="Gene3D" id="1.10.230.10">
    <property type="entry name" value="Cytochrome P450-Terp, domain 2"/>
    <property type="match status" value="1"/>
</dbReference>
<dbReference type="EC" id="2.3.3.16" evidence="3"/>
<evidence type="ECO:0000256" key="5">
    <source>
        <dbReference type="RuleBase" id="RU003406"/>
    </source>
</evidence>
<dbReference type="SUPFAM" id="SSF48256">
    <property type="entry name" value="Citrate synthase"/>
    <property type="match status" value="1"/>
</dbReference>
<dbReference type="GO" id="GO:0005975">
    <property type="term" value="P:carbohydrate metabolic process"/>
    <property type="evidence" value="ECO:0007669"/>
    <property type="project" value="TreeGrafter"/>
</dbReference>
<dbReference type="Proteomes" id="UP000323300">
    <property type="component" value="Unassembled WGS sequence"/>
</dbReference>
<dbReference type="UniPathway" id="UPA00223">
    <property type="reaction ID" value="UER00717"/>
</dbReference>
<comment type="similarity">
    <text evidence="2 5">Belongs to the citrate synthase family.</text>
</comment>
<evidence type="ECO:0000313" key="7">
    <source>
        <dbReference type="Proteomes" id="UP000323300"/>
    </source>
</evidence>
<sequence>MQIGKGRRAVSSICDAQADRIEVRGRDLTSDLMGRIGFTDYFFLLLTGKEASEEQRFFLDLLLVAIAEHGLVPTVQAARMTLAANPGSLQGAVAAGILGAGPVILGTSELCGRLLMEADAKVAAGGEPDAVALALVRNIRDADGKVPGFGHPIHRPVDPRTVRILALAEERGVAGRHVVMARRIERAVAEVWGRPLVMNVSMPIAAVLLDLDFPAAVIKSIPLLARTASLLAHLAEEQKNPIGFLMAGQAEAAVAYERDEAGNA</sequence>
<dbReference type="Pfam" id="PF00285">
    <property type="entry name" value="Citrate_synt"/>
    <property type="match status" value="1"/>
</dbReference>
<proteinExistence type="inferred from homology"/>
<dbReference type="GO" id="GO:0036440">
    <property type="term" value="F:citrate synthase activity"/>
    <property type="evidence" value="ECO:0007669"/>
    <property type="project" value="UniProtKB-EC"/>
</dbReference>
<dbReference type="InterPro" id="IPR036969">
    <property type="entry name" value="Citrate_synthase_sf"/>
</dbReference>
<gene>
    <name evidence="6" type="ORF">SAMN04488498_101718</name>
</gene>
<dbReference type="Gene3D" id="1.10.580.10">
    <property type="entry name" value="Citrate Synthase, domain 1"/>
    <property type="match status" value="1"/>
</dbReference>
<dbReference type="GO" id="GO:0006099">
    <property type="term" value="P:tricarboxylic acid cycle"/>
    <property type="evidence" value="ECO:0007669"/>
    <property type="project" value="UniProtKB-UniPathway"/>
</dbReference>
<dbReference type="RefSeq" id="WP_149758283.1">
    <property type="nucleotide sequence ID" value="NZ_BSPE01000002.1"/>
</dbReference>